<evidence type="ECO:0000256" key="3">
    <source>
        <dbReference type="ARBA" id="ARBA00023315"/>
    </source>
</evidence>
<dbReference type="PROSITE" id="PS00101">
    <property type="entry name" value="HEXAPEP_TRANSFERASES"/>
    <property type="match status" value="1"/>
</dbReference>
<keyword evidence="1 4" id="KW-0808">Transferase</keyword>
<dbReference type="InterPro" id="IPR051159">
    <property type="entry name" value="Hexapeptide_acetyltransf"/>
</dbReference>
<reference evidence="5" key="1">
    <citation type="submission" date="2014-09" db="EMBL/GenBank/DDBJ databases">
        <title>Vibrio variabilis JCM 19239. (C206) whole genome shotgun sequence.</title>
        <authorList>
            <person name="Sawabe T."/>
            <person name="Meirelles P."/>
            <person name="Nakanishi M."/>
            <person name="Sayaka M."/>
            <person name="Hattori M."/>
            <person name="Ohkuma M."/>
        </authorList>
    </citation>
    <scope>NUCLEOTIDE SEQUENCE [LARGE SCALE GENOMIC DNA]</scope>
    <source>
        <strain evidence="5">JCM 19239</strain>
    </source>
</reference>
<comment type="caution">
    <text evidence="4">The sequence shown here is derived from an EMBL/GenBank/DDBJ whole genome shotgun (WGS) entry which is preliminary data.</text>
</comment>
<accession>A0ABQ0J6Z8</accession>
<dbReference type="InterPro" id="IPR018357">
    <property type="entry name" value="Hexapep_transf_CS"/>
</dbReference>
<protein>
    <submittedName>
        <fullName evidence="4">Chloramphenicol acetyltransferase</fullName>
        <ecNumber evidence="4">2.3.1.28</ecNumber>
    </submittedName>
</protein>
<keyword evidence="3 4" id="KW-0012">Acyltransferase</keyword>
<dbReference type="GO" id="GO:0008811">
    <property type="term" value="F:chloramphenicol O-acetyltransferase activity"/>
    <property type="evidence" value="ECO:0007669"/>
    <property type="project" value="UniProtKB-EC"/>
</dbReference>
<dbReference type="EMBL" id="BBMS01000004">
    <property type="protein sequence ID" value="GAL24548.1"/>
    <property type="molecule type" value="Genomic_DNA"/>
</dbReference>
<dbReference type="Gene3D" id="2.160.10.10">
    <property type="entry name" value="Hexapeptide repeat proteins"/>
    <property type="match status" value="1"/>
</dbReference>
<sequence length="98" mass="10725">MIGHDVWIGHGAIILPGVTVGNGSIVGAGSVVTKDVPPYSIVVGNPARVLRPRFEDETFGPRLEALAWWNWSDEQIAMALPLFQKDTAEFLAHFENVQ</sequence>
<proteinExistence type="predicted"/>
<evidence type="ECO:0000313" key="5">
    <source>
        <dbReference type="Proteomes" id="UP000029223"/>
    </source>
</evidence>
<evidence type="ECO:0000313" key="4">
    <source>
        <dbReference type="EMBL" id="GAL24548.1"/>
    </source>
</evidence>
<dbReference type="PANTHER" id="PTHR23416">
    <property type="entry name" value="SIALIC ACID SYNTHASE-RELATED"/>
    <property type="match status" value="1"/>
</dbReference>
<gene>
    <name evidence="4" type="ORF">JCM19239_2002</name>
</gene>
<dbReference type="InterPro" id="IPR011004">
    <property type="entry name" value="Trimer_LpxA-like_sf"/>
</dbReference>
<keyword evidence="5" id="KW-1185">Reference proteome</keyword>
<name>A0ABQ0J6Z8_9VIBR</name>
<dbReference type="Proteomes" id="UP000029223">
    <property type="component" value="Unassembled WGS sequence"/>
</dbReference>
<dbReference type="EC" id="2.3.1.28" evidence="4"/>
<evidence type="ECO:0000256" key="2">
    <source>
        <dbReference type="ARBA" id="ARBA00022737"/>
    </source>
</evidence>
<dbReference type="Pfam" id="PF00132">
    <property type="entry name" value="Hexapep"/>
    <property type="match status" value="1"/>
</dbReference>
<organism evidence="4 5">
    <name type="scientific">Vibrio variabilis</name>
    <dbReference type="NCBI Taxonomy" id="990271"/>
    <lineage>
        <taxon>Bacteria</taxon>
        <taxon>Pseudomonadati</taxon>
        <taxon>Pseudomonadota</taxon>
        <taxon>Gammaproteobacteria</taxon>
        <taxon>Vibrionales</taxon>
        <taxon>Vibrionaceae</taxon>
        <taxon>Vibrio</taxon>
    </lineage>
</organism>
<keyword evidence="2" id="KW-0677">Repeat</keyword>
<dbReference type="InterPro" id="IPR001451">
    <property type="entry name" value="Hexapep"/>
</dbReference>
<dbReference type="CDD" id="cd03349">
    <property type="entry name" value="LbH_XAT"/>
    <property type="match status" value="1"/>
</dbReference>
<dbReference type="SUPFAM" id="SSF51161">
    <property type="entry name" value="Trimeric LpxA-like enzymes"/>
    <property type="match status" value="1"/>
</dbReference>
<evidence type="ECO:0000256" key="1">
    <source>
        <dbReference type="ARBA" id="ARBA00022679"/>
    </source>
</evidence>